<evidence type="ECO:0000259" key="3">
    <source>
        <dbReference type="PROSITE" id="PS50878"/>
    </source>
</evidence>
<evidence type="ECO:0000313" key="5">
    <source>
        <dbReference type="Proteomes" id="UP000529852"/>
    </source>
</evidence>
<comment type="caution">
    <text evidence="4">The sequence shown here is derived from an EMBL/GenBank/DDBJ whole genome shotgun (WGS) entry which is preliminary data.</text>
</comment>
<evidence type="ECO:0000313" key="4">
    <source>
        <dbReference type="EMBL" id="NWR89263.1"/>
    </source>
</evidence>
<accession>A0A7K5AZM2</accession>
<evidence type="ECO:0000256" key="2">
    <source>
        <dbReference type="ARBA" id="ARBA00012180"/>
    </source>
</evidence>
<name>A0A7K5AZM2_9FURN</name>
<reference evidence="4 5" key="1">
    <citation type="submission" date="2019-09" db="EMBL/GenBank/DDBJ databases">
        <title>Bird 10,000 Genomes (B10K) Project - Family phase.</title>
        <authorList>
            <person name="Zhang G."/>
        </authorList>
    </citation>
    <scope>NUCLEOTIDE SEQUENCE [LARGE SCALE GENOMIC DNA]</scope>
    <source>
        <strain evidence="4">B10K-DU-003-06</strain>
    </source>
</reference>
<evidence type="ECO:0000256" key="1">
    <source>
        <dbReference type="ARBA" id="ARBA00010879"/>
    </source>
</evidence>
<dbReference type="PANTHER" id="PTHR33064:SF37">
    <property type="entry name" value="RIBONUCLEASE H"/>
    <property type="match status" value="1"/>
</dbReference>
<dbReference type="Proteomes" id="UP000529852">
    <property type="component" value="Unassembled WGS sequence"/>
</dbReference>
<dbReference type="InterPro" id="IPR043502">
    <property type="entry name" value="DNA/RNA_pol_sf"/>
</dbReference>
<feature type="non-terminal residue" evidence="4">
    <location>
        <position position="194"/>
    </location>
</feature>
<dbReference type="InterPro" id="IPR051320">
    <property type="entry name" value="Viral_Replic_Matur_Polypro"/>
</dbReference>
<dbReference type="PROSITE" id="PS50878">
    <property type="entry name" value="RT_POL"/>
    <property type="match status" value="1"/>
</dbReference>
<dbReference type="AlphaFoldDB" id="A0A7K5AZM2"/>
<gene>
    <name evidence="4" type="primary">Tf26_0</name>
    <name evidence="4" type="ORF">FURFIG_R08586</name>
</gene>
<sequence>AFLDAKDTFFMVPLQEEDKSQFAFLWEGPQYTFNHLPQGDQRSPTIAHNALAELLQQIEILEGLQIYQHNDDVFIEGEEESPVRTTAQDIWNKFHDKGIEVPFAKCQGPCKEVKFWRSWLSVPTTKKKLQKITVTLRYWRNHVPGCSTIARTLYALMRKKQTWEWLDIHKQALQTSTEKLKAYQSLGPVHPSDP</sequence>
<dbReference type="InterPro" id="IPR000477">
    <property type="entry name" value="RT_dom"/>
</dbReference>
<dbReference type="Pfam" id="PF00078">
    <property type="entry name" value="RVT_1"/>
    <property type="match status" value="1"/>
</dbReference>
<dbReference type="InterPro" id="IPR043128">
    <property type="entry name" value="Rev_trsase/Diguanyl_cyclase"/>
</dbReference>
<dbReference type="EMBL" id="VYZD01000327">
    <property type="protein sequence ID" value="NWR89263.1"/>
    <property type="molecule type" value="Genomic_DNA"/>
</dbReference>
<organism evidence="4 5">
    <name type="scientific">Furnarius figulus</name>
    <dbReference type="NCBI Taxonomy" id="463165"/>
    <lineage>
        <taxon>Eukaryota</taxon>
        <taxon>Metazoa</taxon>
        <taxon>Chordata</taxon>
        <taxon>Craniata</taxon>
        <taxon>Vertebrata</taxon>
        <taxon>Euteleostomi</taxon>
        <taxon>Archelosauria</taxon>
        <taxon>Archosauria</taxon>
        <taxon>Dinosauria</taxon>
        <taxon>Saurischia</taxon>
        <taxon>Theropoda</taxon>
        <taxon>Coelurosauria</taxon>
        <taxon>Aves</taxon>
        <taxon>Neognathae</taxon>
        <taxon>Neoaves</taxon>
        <taxon>Telluraves</taxon>
        <taxon>Australaves</taxon>
        <taxon>Passeriformes</taxon>
        <taxon>Furnariidae</taxon>
        <taxon>Furnarius</taxon>
    </lineage>
</organism>
<dbReference type="EC" id="3.1.26.4" evidence="2"/>
<protein>
    <recommendedName>
        <fullName evidence="2">ribonuclease H</fullName>
        <ecNumber evidence="2">3.1.26.4</ecNumber>
    </recommendedName>
</protein>
<dbReference type="SUPFAM" id="SSF56672">
    <property type="entry name" value="DNA/RNA polymerases"/>
    <property type="match status" value="1"/>
</dbReference>
<dbReference type="PANTHER" id="PTHR33064">
    <property type="entry name" value="POL PROTEIN"/>
    <property type="match status" value="1"/>
</dbReference>
<proteinExistence type="inferred from homology"/>
<dbReference type="Gene3D" id="3.30.70.270">
    <property type="match status" value="2"/>
</dbReference>
<keyword evidence="5" id="KW-1185">Reference proteome</keyword>
<comment type="similarity">
    <text evidence="1">Belongs to the beta type-B retroviral polymerase family. HERV class-II K(HML-2) pol subfamily.</text>
</comment>
<dbReference type="GO" id="GO:0004523">
    <property type="term" value="F:RNA-DNA hybrid ribonuclease activity"/>
    <property type="evidence" value="ECO:0007669"/>
    <property type="project" value="UniProtKB-EC"/>
</dbReference>
<feature type="non-terminal residue" evidence="4">
    <location>
        <position position="1"/>
    </location>
</feature>
<feature type="domain" description="Reverse transcriptase" evidence="3">
    <location>
        <begin position="1"/>
        <end position="124"/>
    </location>
</feature>